<dbReference type="PATRIC" id="fig|1133569.4.peg.444"/>
<evidence type="ECO:0000313" key="2">
    <source>
        <dbReference type="Proteomes" id="UP000051576"/>
    </source>
</evidence>
<comment type="caution">
    <text evidence="1">The sequence shown here is derived from an EMBL/GenBank/DDBJ whole genome shotgun (WGS) entry which is preliminary data.</text>
</comment>
<organism evidence="1 2">
    <name type="scientific">Liquorilactobacillus vini DSM 20605</name>
    <dbReference type="NCBI Taxonomy" id="1133569"/>
    <lineage>
        <taxon>Bacteria</taxon>
        <taxon>Bacillati</taxon>
        <taxon>Bacillota</taxon>
        <taxon>Bacilli</taxon>
        <taxon>Lactobacillales</taxon>
        <taxon>Lactobacillaceae</taxon>
        <taxon>Liquorilactobacillus</taxon>
    </lineage>
</organism>
<keyword evidence="2" id="KW-1185">Reference proteome</keyword>
<evidence type="ECO:0000313" key="1">
    <source>
        <dbReference type="EMBL" id="KRM89051.1"/>
    </source>
</evidence>
<gene>
    <name evidence="1" type="ORF">FD21_GL000419</name>
</gene>
<dbReference type="AlphaFoldDB" id="A0A0R2CKU8"/>
<reference evidence="1 2" key="1">
    <citation type="journal article" date="2015" name="Genome Announc.">
        <title>Expanding the biotechnology potential of lactobacilli through comparative genomics of 213 strains and associated genera.</title>
        <authorList>
            <person name="Sun Z."/>
            <person name="Harris H.M."/>
            <person name="McCann A."/>
            <person name="Guo C."/>
            <person name="Argimon S."/>
            <person name="Zhang W."/>
            <person name="Yang X."/>
            <person name="Jeffery I.B."/>
            <person name="Cooney J.C."/>
            <person name="Kagawa T.F."/>
            <person name="Liu W."/>
            <person name="Song Y."/>
            <person name="Salvetti E."/>
            <person name="Wrobel A."/>
            <person name="Rasinkangas P."/>
            <person name="Parkhill J."/>
            <person name="Rea M.C."/>
            <person name="O'Sullivan O."/>
            <person name="Ritari J."/>
            <person name="Douillard F.P."/>
            <person name="Paul Ross R."/>
            <person name="Yang R."/>
            <person name="Briner A.E."/>
            <person name="Felis G.E."/>
            <person name="de Vos W.M."/>
            <person name="Barrangou R."/>
            <person name="Klaenhammer T.R."/>
            <person name="Caufield P.W."/>
            <person name="Cui Y."/>
            <person name="Zhang H."/>
            <person name="O'Toole P.W."/>
        </authorList>
    </citation>
    <scope>NUCLEOTIDE SEQUENCE [LARGE SCALE GENOMIC DNA]</scope>
    <source>
        <strain evidence="1 2">DSM 20605</strain>
    </source>
</reference>
<dbReference type="RefSeq" id="WP_156397538.1">
    <property type="nucleotide sequence ID" value="NZ_AHYZ01000050.1"/>
</dbReference>
<name>A0A0R2CKU8_9LACO</name>
<protein>
    <submittedName>
        <fullName evidence="1">Uncharacterized protein</fullName>
    </submittedName>
</protein>
<dbReference type="Proteomes" id="UP000051576">
    <property type="component" value="Unassembled WGS sequence"/>
</dbReference>
<dbReference type="STRING" id="1133569.FD21_GL000419"/>
<sequence length="56" mass="5802">MVGFSERTVAIKVTPGKLTKSLLLPAQPTKPAIVLLIAGSGPIEMAIIFSAGKLII</sequence>
<dbReference type="EMBL" id="AYYX01000014">
    <property type="protein sequence ID" value="KRM89051.1"/>
    <property type="molecule type" value="Genomic_DNA"/>
</dbReference>
<proteinExistence type="predicted"/>
<accession>A0A0R2CKU8</accession>